<dbReference type="InterPro" id="IPR003169">
    <property type="entry name" value="GYF"/>
</dbReference>
<dbReference type="STRING" id="284592.Q6BNG0"/>
<dbReference type="SUPFAM" id="SSF55277">
    <property type="entry name" value="GYF domain"/>
    <property type="match status" value="1"/>
</dbReference>
<dbReference type="InterPro" id="IPR035445">
    <property type="entry name" value="GYF-like_dom_sf"/>
</dbReference>
<accession>Q6BNG0</accession>
<dbReference type="RefSeq" id="XP_460260.2">
    <property type="nucleotide sequence ID" value="XM_460260.1"/>
</dbReference>
<dbReference type="GeneID" id="2902543"/>
<dbReference type="Pfam" id="PF02213">
    <property type="entry name" value="GYF"/>
    <property type="match status" value="1"/>
</dbReference>
<dbReference type="VEuPathDB" id="FungiDB:DEHA2E22044g"/>
<dbReference type="FunCoup" id="Q6BNG0">
    <property type="interactions" value="714"/>
</dbReference>
<evidence type="ECO:0000259" key="2">
    <source>
        <dbReference type="PROSITE" id="PS50829"/>
    </source>
</evidence>
<dbReference type="SMART" id="SM00444">
    <property type="entry name" value="GYF"/>
    <property type="match status" value="1"/>
</dbReference>
<dbReference type="AlphaFoldDB" id="Q6BNG0"/>
<dbReference type="OrthoDB" id="331341at2759"/>
<dbReference type="Gene3D" id="3.30.1490.40">
    <property type="match status" value="1"/>
</dbReference>
<feature type="region of interest" description="Disordered" evidence="1">
    <location>
        <begin position="1"/>
        <end position="134"/>
    </location>
</feature>
<dbReference type="PROSITE" id="PS50829">
    <property type="entry name" value="GYF"/>
    <property type="match status" value="1"/>
</dbReference>
<feature type="compositionally biased region" description="Basic and acidic residues" evidence="1">
    <location>
        <begin position="77"/>
        <end position="88"/>
    </location>
</feature>
<dbReference type="InterPro" id="IPR039905">
    <property type="entry name" value="CD2BP2/Lin1"/>
</dbReference>
<feature type="region of interest" description="Disordered" evidence="1">
    <location>
        <begin position="321"/>
        <end position="345"/>
    </location>
</feature>
<dbReference type="GO" id="GO:0005682">
    <property type="term" value="C:U5 snRNP"/>
    <property type="evidence" value="ECO:0007669"/>
    <property type="project" value="InterPro"/>
</dbReference>
<dbReference type="HOGENOM" id="CLU_024456_0_0_1"/>
<dbReference type="EMBL" id="CR382137">
    <property type="protein sequence ID" value="CAG88539.2"/>
    <property type="molecule type" value="Genomic_DNA"/>
</dbReference>
<keyword evidence="4" id="KW-1185">Reference proteome</keyword>
<dbReference type="KEGG" id="dha:DEHA2E22044g"/>
<gene>
    <name evidence="3" type="ordered locus">DEHA2E22044g</name>
</gene>
<dbReference type="OMA" id="GENTNFY"/>
<sequence length="410" mass="48734">MNNNEKQYEDDILNDDLPGNNARYKSKHRNDVRLNYDSDSSLEDYRDDQEDKRINDNDKEEESNDDMFASDEDDKDGDDKEDRIKDTEIVDGLQHTEAFEKDEFDNPINDNYKLNPIYESEDDNESNEDNKSGQINKTKIDYYTNIEHMDYVESAAHLAKNKSAPKIEAFDLHEETDEGNFDENGNFIRNNYDDDDDNQDEWMDLKKGDIERAKKAQLERNRLDKERRMKESADEFIPINRILSDLIELLEPVETPMEALTRFSPPKKSRSKKKVHNIEKDQERKKIVIRLTDLCDKLINKKGVVDAYELTREELMRRYKQETGNDYNQESRGHKRTREDYEDNNENDDYGDRIWEFKWIGQDEIHGPYSEFEMYHWSKDYFQDSVVVRKIGETGFKPIINVNFDLNNIS</sequence>
<dbReference type="PANTHER" id="PTHR13138:SF3">
    <property type="entry name" value="CD2 ANTIGEN CYTOPLASMIC TAIL-BINDING PROTEIN 2"/>
    <property type="match status" value="1"/>
</dbReference>
<name>Q6BNG0_DEBHA</name>
<organism evidence="3 4">
    <name type="scientific">Debaryomyces hansenii (strain ATCC 36239 / CBS 767 / BCRC 21394 / JCM 1990 / NBRC 0083 / IGC 2968)</name>
    <name type="common">Yeast</name>
    <name type="synonym">Torulaspora hansenii</name>
    <dbReference type="NCBI Taxonomy" id="284592"/>
    <lineage>
        <taxon>Eukaryota</taxon>
        <taxon>Fungi</taxon>
        <taxon>Dikarya</taxon>
        <taxon>Ascomycota</taxon>
        <taxon>Saccharomycotina</taxon>
        <taxon>Pichiomycetes</taxon>
        <taxon>Debaryomycetaceae</taxon>
        <taxon>Debaryomyces</taxon>
    </lineage>
</organism>
<evidence type="ECO:0000256" key="1">
    <source>
        <dbReference type="SAM" id="MobiDB-lite"/>
    </source>
</evidence>
<proteinExistence type="predicted"/>
<feature type="domain" description="GYF" evidence="2">
    <location>
        <begin position="352"/>
        <end position="410"/>
    </location>
</feature>
<feature type="compositionally biased region" description="Acidic residues" evidence="1">
    <location>
        <begin position="58"/>
        <end position="76"/>
    </location>
</feature>
<reference evidence="3 4" key="1">
    <citation type="journal article" date="2004" name="Nature">
        <title>Genome evolution in yeasts.</title>
        <authorList>
            <consortium name="Genolevures"/>
            <person name="Dujon B."/>
            <person name="Sherman D."/>
            <person name="Fischer G."/>
            <person name="Durrens P."/>
            <person name="Casaregola S."/>
            <person name="Lafontaine I."/>
            <person name="de Montigny J."/>
            <person name="Marck C."/>
            <person name="Neuveglise C."/>
            <person name="Talla E."/>
            <person name="Goffard N."/>
            <person name="Frangeul L."/>
            <person name="Aigle M."/>
            <person name="Anthouard V."/>
            <person name="Babour A."/>
            <person name="Barbe V."/>
            <person name="Barnay S."/>
            <person name="Blanchin S."/>
            <person name="Beckerich J.M."/>
            <person name="Beyne E."/>
            <person name="Bleykasten C."/>
            <person name="Boisrame A."/>
            <person name="Boyer J."/>
            <person name="Cattolico L."/>
            <person name="Confanioleri F."/>
            <person name="de Daruvar A."/>
            <person name="Despons L."/>
            <person name="Fabre E."/>
            <person name="Fairhead C."/>
            <person name="Ferry-Dumazet H."/>
            <person name="Groppi A."/>
            <person name="Hantraye F."/>
            <person name="Hennequin C."/>
            <person name="Jauniaux N."/>
            <person name="Joyet P."/>
            <person name="Kachouri R."/>
            <person name="Kerrest A."/>
            <person name="Koszul R."/>
            <person name="Lemaire M."/>
            <person name="Lesur I."/>
            <person name="Ma L."/>
            <person name="Muller H."/>
            <person name="Nicaud J.M."/>
            <person name="Nikolski M."/>
            <person name="Oztas S."/>
            <person name="Ozier-Kalogeropoulos O."/>
            <person name="Pellenz S."/>
            <person name="Potier S."/>
            <person name="Richard G.F."/>
            <person name="Straub M.L."/>
            <person name="Suleau A."/>
            <person name="Swennene D."/>
            <person name="Tekaia F."/>
            <person name="Wesolowski-Louvel M."/>
            <person name="Westhof E."/>
            <person name="Wirth B."/>
            <person name="Zeniou-Meyer M."/>
            <person name="Zivanovic I."/>
            <person name="Bolotin-Fukuhara M."/>
            <person name="Thierry A."/>
            <person name="Bouchier C."/>
            <person name="Caudron B."/>
            <person name="Scarpelli C."/>
            <person name="Gaillardin C."/>
            <person name="Weissenbach J."/>
            <person name="Wincker P."/>
            <person name="Souciet J.L."/>
        </authorList>
    </citation>
    <scope>NUCLEOTIDE SEQUENCE [LARGE SCALE GENOMIC DNA]</scope>
    <source>
        <strain evidence="4">ATCC 36239 / CBS 767 / BCRC 21394 / JCM 1990 / NBRC 0083 / IGC 2968</strain>
    </source>
</reference>
<dbReference type="InParanoid" id="Q6BNG0"/>
<dbReference type="Proteomes" id="UP000000599">
    <property type="component" value="Chromosome E"/>
</dbReference>
<evidence type="ECO:0000313" key="4">
    <source>
        <dbReference type="Proteomes" id="UP000000599"/>
    </source>
</evidence>
<dbReference type="PANTHER" id="PTHR13138">
    <property type="entry name" value="PROTEIN LIN1"/>
    <property type="match status" value="1"/>
</dbReference>
<dbReference type="eggNOG" id="KOG2950">
    <property type="taxonomic scope" value="Eukaryota"/>
</dbReference>
<evidence type="ECO:0000313" key="3">
    <source>
        <dbReference type="EMBL" id="CAG88539.2"/>
    </source>
</evidence>
<protein>
    <submittedName>
        <fullName evidence="3">DEHA2E22044p</fullName>
    </submittedName>
</protein>